<evidence type="ECO:0000313" key="6">
    <source>
        <dbReference type="EMBL" id="SDN08902.1"/>
    </source>
</evidence>
<keyword evidence="4 5" id="KW-0472">Membrane</keyword>
<feature type="transmembrane region" description="Helical" evidence="5">
    <location>
        <begin position="106"/>
        <end position="131"/>
    </location>
</feature>
<dbReference type="EMBL" id="FNGS01000013">
    <property type="protein sequence ID" value="SDN08902.1"/>
    <property type="molecule type" value="Genomic_DNA"/>
</dbReference>
<evidence type="ECO:0000256" key="4">
    <source>
        <dbReference type="ARBA" id="ARBA00023136"/>
    </source>
</evidence>
<feature type="transmembrane region" description="Helical" evidence="5">
    <location>
        <begin position="25"/>
        <end position="45"/>
    </location>
</feature>
<accession>A0A1G9YJ15</accession>
<feature type="transmembrane region" description="Helical" evidence="5">
    <location>
        <begin position="65"/>
        <end position="86"/>
    </location>
</feature>
<comment type="subcellular location">
    <subcellularLocation>
        <location evidence="1">Membrane</location>
        <topology evidence="1">Multi-pass membrane protein</topology>
    </subcellularLocation>
</comment>
<dbReference type="AlphaFoldDB" id="A0A1G9YJ15"/>
<dbReference type="STRING" id="563176.SAMN04488090_4953"/>
<keyword evidence="3 5" id="KW-1133">Transmembrane helix</keyword>
<dbReference type="InterPro" id="IPR003825">
    <property type="entry name" value="Colicin-V_CvpA"/>
</dbReference>
<evidence type="ECO:0000256" key="3">
    <source>
        <dbReference type="ARBA" id="ARBA00022989"/>
    </source>
</evidence>
<dbReference type="PANTHER" id="PTHR37306">
    <property type="entry name" value="COLICIN V PRODUCTION PROTEIN"/>
    <property type="match status" value="1"/>
</dbReference>
<evidence type="ECO:0000313" key="7">
    <source>
        <dbReference type="Proteomes" id="UP000198901"/>
    </source>
</evidence>
<evidence type="ECO:0000256" key="2">
    <source>
        <dbReference type="ARBA" id="ARBA00022692"/>
    </source>
</evidence>
<reference evidence="6 7" key="1">
    <citation type="submission" date="2016-10" db="EMBL/GenBank/DDBJ databases">
        <authorList>
            <person name="de Groot N.N."/>
        </authorList>
    </citation>
    <scope>NUCLEOTIDE SEQUENCE [LARGE SCALE GENOMIC DNA]</scope>
    <source>
        <strain evidence="6 7">DSM 21668</strain>
    </source>
</reference>
<dbReference type="Proteomes" id="UP000198901">
    <property type="component" value="Unassembled WGS sequence"/>
</dbReference>
<dbReference type="Pfam" id="PF02674">
    <property type="entry name" value="Colicin_V"/>
    <property type="match status" value="1"/>
</dbReference>
<proteinExistence type="predicted"/>
<evidence type="ECO:0000256" key="5">
    <source>
        <dbReference type="SAM" id="Phobius"/>
    </source>
</evidence>
<dbReference type="RefSeq" id="WP_093209141.1">
    <property type="nucleotide sequence ID" value="NZ_FNGS01000013.1"/>
</dbReference>
<gene>
    <name evidence="6" type="ORF">SAMN04488090_4953</name>
</gene>
<sequence>MNFLDLFLLLPLAYGAYTGFQRGVLVEIIAVVAFVVSIILGFKLLNEAIAFISPYVSETIARKFLPYIGFSGVFVLVIFTINRFGWLLRKSIRYTLMGSFDSMAGAVVGLFTYAFGVSLFLWLLSALHVGYPDKRQAAASMVYPVIRPLAPKVMDKVASAIPKQDRLIEKVDQWRADH</sequence>
<name>A0A1G9YJ15_9BACT</name>
<keyword evidence="7" id="KW-1185">Reference proteome</keyword>
<dbReference type="OrthoDB" id="9799585at2"/>
<evidence type="ECO:0000256" key="1">
    <source>
        <dbReference type="ARBA" id="ARBA00004141"/>
    </source>
</evidence>
<dbReference type="PANTHER" id="PTHR37306:SF1">
    <property type="entry name" value="COLICIN V PRODUCTION PROTEIN"/>
    <property type="match status" value="1"/>
</dbReference>
<protein>
    <submittedName>
        <fullName evidence="6">Membrane protein required for colicin V production</fullName>
    </submittedName>
</protein>
<dbReference type="GO" id="GO:0016020">
    <property type="term" value="C:membrane"/>
    <property type="evidence" value="ECO:0007669"/>
    <property type="project" value="UniProtKB-SubCell"/>
</dbReference>
<organism evidence="6 7">
    <name type="scientific">Siphonobacter aquaeclarae</name>
    <dbReference type="NCBI Taxonomy" id="563176"/>
    <lineage>
        <taxon>Bacteria</taxon>
        <taxon>Pseudomonadati</taxon>
        <taxon>Bacteroidota</taxon>
        <taxon>Cytophagia</taxon>
        <taxon>Cytophagales</taxon>
        <taxon>Cytophagaceae</taxon>
        <taxon>Siphonobacter</taxon>
    </lineage>
</organism>
<dbReference type="GO" id="GO:0009403">
    <property type="term" value="P:toxin biosynthetic process"/>
    <property type="evidence" value="ECO:0007669"/>
    <property type="project" value="InterPro"/>
</dbReference>
<keyword evidence="2 5" id="KW-0812">Transmembrane</keyword>